<name>Q9XB26_KLEOX</name>
<reference evidence="1" key="2">
    <citation type="journal article" date="1999" name="Antimicrob. Agents Chemother.">
        <title>Characterization and nucleotide sequence of a Klebsiella oxytoca cryptic plasmid encoding a CMY-type beta-lactamase: confirmation that the plasmid-mediated cephamycinase originated from the Citrobacter freundii AmpC beta-lactamase.</title>
        <authorList>
            <person name="Wu S.W."/>
            <person name="Dornbusch K."/>
            <person name="Kronvall G."/>
            <person name="Norgren M."/>
        </authorList>
    </citation>
    <scope>NUCLEOTIDE SEQUENCE</scope>
    <source>
        <strain evidence="1">NBL63</strain>
        <plasmid evidence="1">pNBL63</plasmid>
    </source>
</reference>
<organism evidence="1">
    <name type="scientific">Klebsiella oxytoca</name>
    <dbReference type="NCBI Taxonomy" id="571"/>
    <lineage>
        <taxon>Bacteria</taxon>
        <taxon>Pseudomonadati</taxon>
        <taxon>Pseudomonadota</taxon>
        <taxon>Gammaproteobacteria</taxon>
        <taxon>Enterobacterales</taxon>
        <taxon>Enterobacteriaceae</taxon>
        <taxon>Klebsiella/Raoultella group</taxon>
        <taxon>Klebsiella</taxon>
    </lineage>
</organism>
<dbReference type="EMBL" id="Y17846">
    <property type="protein sequence ID" value="CAB42619.1"/>
    <property type="molecule type" value="Genomic_DNA"/>
</dbReference>
<protein>
    <submittedName>
        <fullName evidence="1">Uncharacterized protein</fullName>
    </submittedName>
</protein>
<evidence type="ECO:0000313" key="1">
    <source>
        <dbReference type="EMBL" id="CAB42619.1"/>
    </source>
</evidence>
<sequence>RSDYFWEGSGTPRDGRRGKLKHDRVRIFSRISTMAPGIQLILPGDFQEGAWPVSGCQCANLWTKVKCSGVQSPVSDDESPVHTGQQRLYRAVQRPVQNGVHPSVVQRDQRHVKALKYLPFLHCAHRYRWTGHLL</sequence>
<reference evidence="1" key="1">
    <citation type="submission" date="1998-07" db="EMBL/GenBank/DDBJ databases">
        <authorList>
            <person name="Wu S."/>
        </authorList>
    </citation>
    <scope>NUCLEOTIDE SEQUENCE</scope>
    <source>
        <strain evidence="1">NBL63</strain>
        <plasmid evidence="1">pNBL63</plasmid>
    </source>
</reference>
<geneLocation type="plasmid" evidence="1">
    <name>pNBL63</name>
</geneLocation>
<dbReference type="AlphaFoldDB" id="Q9XB26"/>
<accession>Q9XB26</accession>
<feature type="non-terminal residue" evidence="1">
    <location>
        <position position="1"/>
    </location>
</feature>
<keyword evidence="1" id="KW-0614">Plasmid</keyword>
<proteinExistence type="predicted"/>